<feature type="signal peptide" evidence="1">
    <location>
        <begin position="1"/>
        <end position="29"/>
    </location>
</feature>
<dbReference type="GO" id="GO:0008320">
    <property type="term" value="F:protein transmembrane transporter activity"/>
    <property type="evidence" value="ECO:0007669"/>
    <property type="project" value="TreeGrafter"/>
</dbReference>
<dbReference type="KEGG" id="sde:Sde_0055"/>
<dbReference type="STRING" id="203122.Sde_0055"/>
<dbReference type="InterPro" id="IPR005565">
    <property type="entry name" value="Hemolysn_activator_HlyB_C"/>
</dbReference>
<reference evidence="3 4" key="1">
    <citation type="journal article" date="2008" name="PLoS Genet.">
        <title>Complete genome sequence of the complex carbohydrate-degrading marine bacterium, Saccharophagus degradans strain 2-40 T.</title>
        <authorList>
            <person name="Weiner R.M."/>
            <person name="Taylor L.E.II."/>
            <person name="Henrissat B."/>
            <person name="Hauser L."/>
            <person name="Land M."/>
            <person name="Coutinho P.M."/>
            <person name="Rancurel C."/>
            <person name="Saunders E.H."/>
            <person name="Longmire A.G."/>
            <person name="Zhang H."/>
            <person name="Bayer E.A."/>
            <person name="Gilbert H.J."/>
            <person name="Larimer F."/>
            <person name="Zhulin I.B."/>
            <person name="Ekborg N.A."/>
            <person name="Lamed R."/>
            <person name="Richardson P.M."/>
            <person name="Borovok I."/>
            <person name="Hutcheson S."/>
        </authorList>
    </citation>
    <scope>NUCLEOTIDE SEQUENCE [LARGE SCALE GENOMIC DNA]</scope>
    <source>
        <strain evidence="4">2-40 / ATCC 43961 / DSM 17024</strain>
    </source>
</reference>
<dbReference type="GO" id="GO:0098046">
    <property type="term" value="C:type V protein secretion system complex"/>
    <property type="evidence" value="ECO:0007669"/>
    <property type="project" value="TreeGrafter"/>
</dbReference>
<protein>
    <submittedName>
        <fullName evidence="3">Hemolysin activation/secretion protein-like protein</fullName>
    </submittedName>
</protein>
<proteinExistence type="predicted"/>
<dbReference type="AlphaFoldDB" id="Q21PR0"/>
<evidence type="ECO:0000313" key="3">
    <source>
        <dbReference type="EMBL" id="ABD79319.1"/>
    </source>
</evidence>
<dbReference type="Proteomes" id="UP000001947">
    <property type="component" value="Chromosome"/>
</dbReference>
<dbReference type="HOGENOM" id="CLU_510792_0_0_6"/>
<name>Q21PR0_SACD2</name>
<keyword evidence="1" id="KW-0732">Signal</keyword>
<keyword evidence="4" id="KW-1185">Reference proteome</keyword>
<accession>Q21PR0</accession>
<gene>
    <name evidence="3" type="ordered locus">Sde_0055</name>
</gene>
<dbReference type="eggNOG" id="COG2831">
    <property type="taxonomic scope" value="Bacteria"/>
</dbReference>
<dbReference type="InterPro" id="IPR051544">
    <property type="entry name" value="TPS_OM_transporter"/>
</dbReference>
<feature type="chain" id="PRO_5004200186" evidence="1">
    <location>
        <begin position="30"/>
        <end position="533"/>
    </location>
</feature>
<evidence type="ECO:0000313" key="4">
    <source>
        <dbReference type="Proteomes" id="UP000001947"/>
    </source>
</evidence>
<dbReference type="EMBL" id="CP000282">
    <property type="protein sequence ID" value="ABD79319.1"/>
    <property type="molecule type" value="Genomic_DNA"/>
</dbReference>
<evidence type="ECO:0000256" key="1">
    <source>
        <dbReference type="SAM" id="SignalP"/>
    </source>
</evidence>
<evidence type="ECO:0000259" key="2">
    <source>
        <dbReference type="Pfam" id="PF03865"/>
    </source>
</evidence>
<organism evidence="3 4">
    <name type="scientific">Saccharophagus degradans (strain 2-40 / ATCC 43961 / DSM 17024)</name>
    <dbReference type="NCBI Taxonomy" id="203122"/>
    <lineage>
        <taxon>Bacteria</taxon>
        <taxon>Pseudomonadati</taxon>
        <taxon>Pseudomonadota</taxon>
        <taxon>Gammaproteobacteria</taxon>
        <taxon>Cellvibrionales</taxon>
        <taxon>Cellvibrionaceae</taxon>
        <taxon>Saccharophagus</taxon>
    </lineage>
</organism>
<feature type="domain" description="Haemolysin activator HlyB C-terminal" evidence="2">
    <location>
        <begin position="186"/>
        <end position="500"/>
    </location>
</feature>
<dbReference type="PANTHER" id="PTHR34597:SF1">
    <property type="entry name" value="HEME_HEMOPEXIN TRANSPORTER PROTEIN HUXB"/>
    <property type="match status" value="1"/>
</dbReference>
<sequence>MTMASFFSHRCWQLACCVGLLCAAVMARADIAINLDNDQSRLEVKAIVIATGGEGELKANRLRDLTRLASSERRKYPATISIDELHRIADVLTVAVRAEGYTFDSLYLPPQTVANGIVQFRYQKSVLVSINVINNTDYDDRRLSKPFAPVVGERVFAPRIENIVYALQAQPTLSVFAFYSRGPRQGEVVLNLRVDERSQPFYSLRAENYGSQATGKYRMVGELKGYSLLGDFDRATLAVLSTQGEGTTTYGYLNYRYTLPSLNTWWELGVGDTRYALGSNFEQLEATGSSRSLRLDVNRALNHNPKHSRQIGLGGFHKTSSFGSDDALFDDALGREETSMGAAVNYSANHTFGKGRIAFGASAIGGEFSLDEGEGQTLAKLEYHFFASTQFNSSSRFAIQPRLFIRGQLADKTPLPAIETLSLSGFYGVRASPVGTVSADTGVLLSAELHMPALVNTQLAEQPFSAAPYMFFDSGSGEQYQADDASALSVSQSGFGAGLNLRWGRFSANATYASATNQEVNGDDQVYVQLRWQ</sequence>
<dbReference type="PANTHER" id="PTHR34597">
    <property type="entry name" value="SLR1661 PROTEIN"/>
    <property type="match status" value="1"/>
</dbReference>
<dbReference type="GO" id="GO:0046819">
    <property type="term" value="P:protein secretion by the type V secretion system"/>
    <property type="evidence" value="ECO:0007669"/>
    <property type="project" value="TreeGrafter"/>
</dbReference>
<dbReference type="Pfam" id="PF03865">
    <property type="entry name" value="ShlB"/>
    <property type="match status" value="1"/>
</dbReference>
<dbReference type="Gene3D" id="2.40.160.50">
    <property type="entry name" value="membrane protein fhac: a member of the omp85/tpsb transporter family"/>
    <property type="match status" value="1"/>
</dbReference>